<protein>
    <recommendedName>
        <fullName evidence="3">Tat (Twin-arginine translocation) pathway signal sequence</fullName>
    </recommendedName>
</protein>
<dbReference type="GeneID" id="68611794"/>
<comment type="caution">
    <text evidence="1">The sequence shown here is derived from an EMBL/GenBank/DDBJ whole genome shotgun (WGS) entry which is preliminary data.</text>
</comment>
<evidence type="ECO:0000313" key="1">
    <source>
        <dbReference type="EMBL" id="GAA5044973.1"/>
    </source>
</evidence>
<dbReference type="RefSeq" id="WP_227776008.1">
    <property type="nucleotide sequence ID" value="NZ_BAABKX010000001.1"/>
</dbReference>
<dbReference type="AlphaFoldDB" id="A0AAV3UFK7"/>
<accession>A0AAV3UFK7</accession>
<sequence length="169" mass="18795">MHEFDRRRFLELTAGTIGLAGTAHGTTQGTNRRNRRMVFENTDQLSDAYLNRIILVTETSEPDANVPPVGGCGFDDPWPPANVDVFQGIVVEWRNRDTARLLGTDRRVRAEKLVRRDLYVERRDSPVEIGTPFIIENVVRCPSGLVGVEASQIPGVRIETPPEDEGGIG</sequence>
<organism evidence="1 2">
    <name type="scientific">Haladaptatus pallidirubidus</name>
    <dbReference type="NCBI Taxonomy" id="1008152"/>
    <lineage>
        <taxon>Archaea</taxon>
        <taxon>Methanobacteriati</taxon>
        <taxon>Methanobacteriota</taxon>
        <taxon>Stenosarchaea group</taxon>
        <taxon>Halobacteria</taxon>
        <taxon>Halobacteriales</taxon>
        <taxon>Haladaptataceae</taxon>
        <taxon>Haladaptatus</taxon>
    </lineage>
</organism>
<reference evidence="1 2" key="1">
    <citation type="journal article" date="2019" name="Int. J. Syst. Evol. Microbiol.">
        <title>The Global Catalogue of Microorganisms (GCM) 10K type strain sequencing project: providing services to taxonomists for standard genome sequencing and annotation.</title>
        <authorList>
            <consortium name="The Broad Institute Genomics Platform"/>
            <consortium name="The Broad Institute Genome Sequencing Center for Infectious Disease"/>
            <person name="Wu L."/>
            <person name="Ma J."/>
        </authorList>
    </citation>
    <scope>NUCLEOTIDE SEQUENCE [LARGE SCALE GENOMIC DNA]</scope>
    <source>
        <strain evidence="1 2">JCM 17504</strain>
    </source>
</reference>
<keyword evidence="2" id="KW-1185">Reference proteome</keyword>
<evidence type="ECO:0008006" key="3">
    <source>
        <dbReference type="Google" id="ProtNLM"/>
    </source>
</evidence>
<dbReference type="EMBL" id="BAABKX010000001">
    <property type="protein sequence ID" value="GAA5044973.1"/>
    <property type="molecule type" value="Genomic_DNA"/>
</dbReference>
<gene>
    <name evidence="1" type="ORF">GCM10025751_12200</name>
</gene>
<name>A0AAV3UFK7_9EURY</name>
<dbReference type="Proteomes" id="UP001501729">
    <property type="component" value="Unassembled WGS sequence"/>
</dbReference>
<evidence type="ECO:0000313" key="2">
    <source>
        <dbReference type="Proteomes" id="UP001501729"/>
    </source>
</evidence>
<proteinExistence type="predicted"/>